<protein>
    <submittedName>
        <fullName evidence="7">Formate/nitrite transporter family protein</fullName>
    </submittedName>
</protein>
<evidence type="ECO:0000256" key="5">
    <source>
        <dbReference type="ARBA" id="ARBA00049660"/>
    </source>
</evidence>
<evidence type="ECO:0000256" key="1">
    <source>
        <dbReference type="ARBA" id="ARBA00004141"/>
    </source>
</evidence>
<evidence type="ECO:0000256" key="6">
    <source>
        <dbReference type="SAM" id="Phobius"/>
    </source>
</evidence>
<dbReference type="InterPro" id="IPR000292">
    <property type="entry name" value="For/NO2_transpt"/>
</dbReference>
<organism evidence="7 8">
    <name type="scientific">Lipingzhangella rawalii</name>
    <dbReference type="NCBI Taxonomy" id="2055835"/>
    <lineage>
        <taxon>Bacteria</taxon>
        <taxon>Bacillati</taxon>
        <taxon>Actinomycetota</taxon>
        <taxon>Actinomycetes</taxon>
        <taxon>Streptosporangiales</taxon>
        <taxon>Nocardiopsidaceae</taxon>
        <taxon>Lipingzhangella</taxon>
    </lineage>
</organism>
<feature type="transmembrane region" description="Helical" evidence="6">
    <location>
        <begin position="27"/>
        <end position="48"/>
    </location>
</feature>
<dbReference type="InterPro" id="IPR023271">
    <property type="entry name" value="Aquaporin-like"/>
</dbReference>
<keyword evidence="2 6" id="KW-0812">Transmembrane</keyword>
<feature type="transmembrane region" description="Helical" evidence="6">
    <location>
        <begin position="153"/>
        <end position="173"/>
    </location>
</feature>
<evidence type="ECO:0000313" key="7">
    <source>
        <dbReference type="EMBL" id="MDS1272371.1"/>
    </source>
</evidence>
<feature type="transmembrane region" description="Helical" evidence="6">
    <location>
        <begin position="229"/>
        <end position="261"/>
    </location>
</feature>
<dbReference type="RefSeq" id="WP_310913938.1">
    <property type="nucleotide sequence ID" value="NZ_JAVLVT010000010.1"/>
</dbReference>
<sequence>MSLDAYSPPQVAERVEAFGIAKAHAPLLGTVMLGVLAGGFIGLGGLYYTVVTTSETTWHLLAGGLVFSTGYMLAILAGAEVFTSNNLLTMAWASRRLSGRRLLRNWSLVLVANGVGAAGLAALFTLSGLPAAQDGAVGTRAVEMAVDRAALPWMQAFFLGVLGNLFVCLAVWVSMAGRSVTDKVVGTVLPLSALGALGLEHVAASLYFIPRGLMVAWLVPEAAAGLPPVALAGAAVHIVAVTLGNIVGGSLMVALVYYVIYLRPGSDRSNRDIPG</sequence>
<dbReference type="Pfam" id="PF01226">
    <property type="entry name" value="Form_Nir_trans"/>
    <property type="match status" value="1"/>
</dbReference>
<evidence type="ECO:0000256" key="3">
    <source>
        <dbReference type="ARBA" id="ARBA00022989"/>
    </source>
</evidence>
<comment type="similarity">
    <text evidence="5">Belongs to the FNT transporter (TC 1.A.16) family.</text>
</comment>
<feature type="transmembrane region" description="Helical" evidence="6">
    <location>
        <begin position="185"/>
        <end position="209"/>
    </location>
</feature>
<accession>A0ABU2HAS4</accession>
<keyword evidence="4 6" id="KW-0472">Membrane</keyword>
<comment type="subcellular location">
    <subcellularLocation>
        <location evidence="1">Membrane</location>
        <topology evidence="1">Multi-pass membrane protein</topology>
    </subcellularLocation>
</comment>
<reference evidence="8" key="1">
    <citation type="submission" date="2023-07" db="EMBL/GenBank/DDBJ databases">
        <title>Novel species in the genus Lipingzhangella isolated from Sambhar Salt Lake.</title>
        <authorList>
            <person name="Jiya N."/>
            <person name="Kajale S."/>
            <person name="Sharma A."/>
        </authorList>
    </citation>
    <scope>NUCLEOTIDE SEQUENCE [LARGE SCALE GENOMIC DNA]</scope>
    <source>
        <strain evidence="8">LS1_29</strain>
    </source>
</reference>
<keyword evidence="3 6" id="KW-1133">Transmembrane helix</keyword>
<evidence type="ECO:0000313" key="8">
    <source>
        <dbReference type="Proteomes" id="UP001250214"/>
    </source>
</evidence>
<gene>
    <name evidence="7" type="ORF">RIF23_18955</name>
</gene>
<dbReference type="EMBL" id="JAVLVT010000010">
    <property type="protein sequence ID" value="MDS1272371.1"/>
    <property type="molecule type" value="Genomic_DNA"/>
</dbReference>
<feature type="transmembrane region" description="Helical" evidence="6">
    <location>
        <begin position="103"/>
        <end position="124"/>
    </location>
</feature>
<proteinExistence type="inferred from homology"/>
<keyword evidence="8" id="KW-1185">Reference proteome</keyword>
<dbReference type="PANTHER" id="PTHR30520:SF6">
    <property type="entry name" value="FORMATE_NITRATE FAMILY TRANSPORTER (EUROFUNG)"/>
    <property type="match status" value="1"/>
</dbReference>
<evidence type="ECO:0000256" key="2">
    <source>
        <dbReference type="ARBA" id="ARBA00022692"/>
    </source>
</evidence>
<evidence type="ECO:0000256" key="4">
    <source>
        <dbReference type="ARBA" id="ARBA00023136"/>
    </source>
</evidence>
<feature type="transmembrane region" description="Helical" evidence="6">
    <location>
        <begin position="60"/>
        <end position="82"/>
    </location>
</feature>
<name>A0ABU2HAS4_9ACTN</name>
<dbReference type="PANTHER" id="PTHR30520">
    <property type="entry name" value="FORMATE TRANSPORTER-RELATED"/>
    <property type="match status" value="1"/>
</dbReference>
<dbReference type="Gene3D" id="1.20.1080.10">
    <property type="entry name" value="Glycerol uptake facilitator protein"/>
    <property type="match status" value="1"/>
</dbReference>
<comment type="caution">
    <text evidence="7">The sequence shown here is derived from an EMBL/GenBank/DDBJ whole genome shotgun (WGS) entry which is preliminary data.</text>
</comment>
<dbReference type="Proteomes" id="UP001250214">
    <property type="component" value="Unassembled WGS sequence"/>
</dbReference>